<feature type="transmembrane region" description="Helical" evidence="6">
    <location>
        <begin position="86"/>
        <end position="109"/>
    </location>
</feature>
<reference evidence="8 9" key="1">
    <citation type="submission" date="2024-09" db="EMBL/GenBank/DDBJ databases">
        <title>Rethinking Asexuality: The Enigmatic Case of Functional Sexual Genes in Lepraria (Stereocaulaceae).</title>
        <authorList>
            <person name="Doellman M."/>
            <person name="Sun Y."/>
            <person name="Barcenas-Pena A."/>
            <person name="Lumbsch H.T."/>
            <person name="Grewe F."/>
        </authorList>
    </citation>
    <scope>NUCLEOTIDE SEQUENCE [LARGE SCALE GENOMIC DNA]</scope>
    <source>
        <strain evidence="8 9">Mercado 3170</strain>
    </source>
</reference>
<accession>A0ABR3ZZX7</accession>
<dbReference type="InterPro" id="IPR000276">
    <property type="entry name" value="GPCR_Rhodpsn"/>
</dbReference>
<comment type="caution">
    <text evidence="8">The sequence shown here is derived from an EMBL/GenBank/DDBJ whole genome shotgun (WGS) entry which is preliminary data.</text>
</comment>
<evidence type="ECO:0000313" key="9">
    <source>
        <dbReference type="Proteomes" id="UP001590950"/>
    </source>
</evidence>
<feature type="region of interest" description="Disordered" evidence="5">
    <location>
        <begin position="226"/>
        <end position="247"/>
    </location>
</feature>
<feature type="compositionally biased region" description="Gly residues" evidence="5">
    <location>
        <begin position="400"/>
        <end position="411"/>
    </location>
</feature>
<evidence type="ECO:0000256" key="5">
    <source>
        <dbReference type="SAM" id="MobiDB-lite"/>
    </source>
</evidence>
<dbReference type="PANTHER" id="PTHR23112:SF0">
    <property type="entry name" value="TRANSMEMBRANE PROTEIN 116"/>
    <property type="match status" value="1"/>
</dbReference>
<evidence type="ECO:0000256" key="4">
    <source>
        <dbReference type="ARBA" id="ARBA00023136"/>
    </source>
</evidence>
<organism evidence="8 9">
    <name type="scientific">Stereocaulon virgatum</name>
    <dbReference type="NCBI Taxonomy" id="373712"/>
    <lineage>
        <taxon>Eukaryota</taxon>
        <taxon>Fungi</taxon>
        <taxon>Dikarya</taxon>
        <taxon>Ascomycota</taxon>
        <taxon>Pezizomycotina</taxon>
        <taxon>Lecanoromycetes</taxon>
        <taxon>OSLEUM clade</taxon>
        <taxon>Lecanoromycetidae</taxon>
        <taxon>Lecanorales</taxon>
        <taxon>Lecanorineae</taxon>
        <taxon>Stereocaulaceae</taxon>
        <taxon>Stereocaulon</taxon>
    </lineage>
</organism>
<feature type="transmembrane region" description="Helical" evidence="6">
    <location>
        <begin position="343"/>
        <end position="362"/>
    </location>
</feature>
<dbReference type="PROSITE" id="PS50261">
    <property type="entry name" value="G_PROTEIN_RECEP_F2_4"/>
    <property type="match status" value="1"/>
</dbReference>
<sequence>MGSSLTLSQHNAVVLTSRVATIPSLLGAVFVLLTFLLGREFDKPINRLIFLASWSNLGLSIATLIAEDGGQAGANSSLCQFQAWVFQFFLGVDVYWALCMAFNVYLALFRKWTAPRMQAHEWKYFTGCYGISFILATVYLFLRTEARGRVYGDGLIWCWITDKWDFLRIATFYGISWIALLSAFIIYCLAFRKVWHHRHELKGFFNPLNEDPFAGVITTEIEITRTSPPRLSSTSGSSPGPVQGTGRENLDLYTIDIGIGSQAEMNRPSRPDVFRLGSLTRNAALSETNPDAWLYARVAFLYFCALSIFWIPTIINLIVTYARPNHVDWGLNYTESLLLPAQGFWNAIVYVISSQTACRNLWRNLRGKERLPRRNQWVRGPDPRRPSGGEKGGISRLGSQGKGGRNATGVGGFIRNNFERLSS</sequence>
<dbReference type="Gene3D" id="1.20.1070.10">
    <property type="entry name" value="Rhodopsin 7-helix transmembrane proteins"/>
    <property type="match status" value="1"/>
</dbReference>
<feature type="transmembrane region" description="Helical" evidence="6">
    <location>
        <begin position="12"/>
        <end position="36"/>
    </location>
</feature>
<dbReference type="InterPro" id="IPR017981">
    <property type="entry name" value="GPCR_2-like_7TM"/>
</dbReference>
<evidence type="ECO:0000256" key="6">
    <source>
        <dbReference type="SAM" id="Phobius"/>
    </source>
</evidence>
<feature type="transmembrane region" description="Helical" evidence="6">
    <location>
        <begin position="121"/>
        <end position="142"/>
    </location>
</feature>
<feature type="compositionally biased region" description="Low complexity" evidence="5">
    <location>
        <begin position="226"/>
        <end position="246"/>
    </location>
</feature>
<evidence type="ECO:0000256" key="1">
    <source>
        <dbReference type="ARBA" id="ARBA00004141"/>
    </source>
</evidence>
<evidence type="ECO:0000259" key="7">
    <source>
        <dbReference type="PROSITE" id="PS50261"/>
    </source>
</evidence>
<feature type="transmembrane region" description="Helical" evidence="6">
    <location>
        <begin position="299"/>
        <end position="323"/>
    </location>
</feature>
<feature type="transmembrane region" description="Helical" evidence="6">
    <location>
        <begin position="48"/>
        <end position="66"/>
    </location>
</feature>
<comment type="subcellular location">
    <subcellularLocation>
        <location evidence="1">Membrane</location>
        <topology evidence="1">Multi-pass membrane protein</topology>
    </subcellularLocation>
</comment>
<gene>
    <name evidence="8" type="ORF">N7G274_009567</name>
</gene>
<evidence type="ECO:0000256" key="3">
    <source>
        <dbReference type="ARBA" id="ARBA00022989"/>
    </source>
</evidence>
<proteinExistence type="predicted"/>
<feature type="region of interest" description="Disordered" evidence="5">
    <location>
        <begin position="373"/>
        <end position="411"/>
    </location>
</feature>
<protein>
    <recommendedName>
        <fullName evidence="7">G-protein coupled receptors family 2 profile 2 domain-containing protein</fullName>
    </recommendedName>
</protein>
<keyword evidence="9" id="KW-1185">Reference proteome</keyword>
<dbReference type="Proteomes" id="UP001590950">
    <property type="component" value="Unassembled WGS sequence"/>
</dbReference>
<evidence type="ECO:0000256" key="2">
    <source>
        <dbReference type="ARBA" id="ARBA00022692"/>
    </source>
</evidence>
<feature type="domain" description="G-protein coupled receptors family 2 profile 2" evidence="7">
    <location>
        <begin position="13"/>
        <end position="194"/>
    </location>
</feature>
<feature type="transmembrane region" description="Helical" evidence="6">
    <location>
        <begin position="169"/>
        <end position="190"/>
    </location>
</feature>
<evidence type="ECO:0000313" key="8">
    <source>
        <dbReference type="EMBL" id="KAL2037622.1"/>
    </source>
</evidence>
<keyword evidence="3 6" id="KW-1133">Transmembrane helix</keyword>
<name>A0ABR3ZZX7_9LECA</name>
<dbReference type="EMBL" id="JBEFKJ010000038">
    <property type="protein sequence ID" value="KAL2037622.1"/>
    <property type="molecule type" value="Genomic_DNA"/>
</dbReference>
<keyword evidence="2 6" id="KW-0812">Transmembrane</keyword>
<keyword evidence="4 6" id="KW-0472">Membrane</keyword>
<dbReference type="SUPFAM" id="SSF81321">
    <property type="entry name" value="Family A G protein-coupled receptor-like"/>
    <property type="match status" value="1"/>
</dbReference>
<dbReference type="PANTHER" id="PTHR23112">
    <property type="entry name" value="G PROTEIN-COUPLED RECEPTOR 157-RELATED"/>
    <property type="match status" value="1"/>
</dbReference>
<dbReference type="Pfam" id="PF00001">
    <property type="entry name" value="7tm_1"/>
    <property type="match status" value="1"/>
</dbReference>